<dbReference type="EMBL" id="QGNW01000148">
    <property type="protein sequence ID" value="RVW91223.1"/>
    <property type="molecule type" value="Genomic_DNA"/>
</dbReference>
<evidence type="ECO:0000313" key="2">
    <source>
        <dbReference type="EMBL" id="RVW91223.1"/>
    </source>
</evidence>
<dbReference type="Proteomes" id="UP000288805">
    <property type="component" value="Unassembled WGS sequence"/>
</dbReference>
<dbReference type="InterPro" id="IPR039539">
    <property type="entry name" value="Ras_GTPase_bind_prot"/>
</dbReference>
<feature type="compositionally biased region" description="Basic and acidic residues" evidence="1">
    <location>
        <begin position="46"/>
        <end position="55"/>
    </location>
</feature>
<evidence type="ECO:0000256" key="1">
    <source>
        <dbReference type="SAM" id="MobiDB-lite"/>
    </source>
</evidence>
<reference evidence="2 3" key="1">
    <citation type="journal article" date="2018" name="PLoS Genet.">
        <title>Population sequencing reveals clonal diversity and ancestral inbreeding in the grapevine cultivar Chardonnay.</title>
        <authorList>
            <person name="Roach M.J."/>
            <person name="Johnson D.L."/>
            <person name="Bohlmann J."/>
            <person name="van Vuuren H.J."/>
            <person name="Jones S.J."/>
            <person name="Pretorius I.S."/>
            <person name="Schmidt S.A."/>
            <person name="Borneman A.R."/>
        </authorList>
    </citation>
    <scope>NUCLEOTIDE SEQUENCE [LARGE SCALE GENOMIC DNA]</scope>
    <source>
        <strain evidence="3">cv. Chardonnay</strain>
        <tissue evidence="2">Leaf</tissue>
    </source>
</reference>
<organism evidence="2 3">
    <name type="scientific">Vitis vinifera</name>
    <name type="common">Grape</name>
    <dbReference type="NCBI Taxonomy" id="29760"/>
    <lineage>
        <taxon>Eukaryota</taxon>
        <taxon>Viridiplantae</taxon>
        <taxon>Streptophyta</taxon>
        <taxon>Embryophyta</taxon>
        <taxon>Tracheophyta</taxon>
        <taxon>Spermatophyta</taxon>
        <taxon>Magnoliopsida</taxon>
        <taxon>eudicotyledons</taxon>
        <taxon>Gunneridae</taxon>
        <taxon>Pentapetalae</taxon>
        <taxon>rosids</taxon>
        <taxon>Vitales</taxon>
        <taxon>Vitaceae</taxon>
        <taxon>Viteae</taxon>
        <taxon>Vitis</taxon>
    </lineage>
</organism>
<dbReference type="PANTHER" id="PTHR10693">
    <property type="entry name" value="RAS GTPASE-ACTIVATING PROTEIN-BINDING PROTEIN"/>
    <property type="match status" value="1"/>
</dbReference>
<accession>A0A438I3C9</accession>
<dbReference type="AlphaFoldDB" id="A0A438I3C9"/>
<feature type="region of interest" description="Disordered" evidence="1">
    <location>
        <begin position="153"/>
        <end position="181"/>
    </location>
</feature>
<protein>
    <submittedName>
        <fullName evidence="2">Uncharacterized protein</fullName>
    </submittedName>
</protein>
<evidence type="ECO:0000313" key="3">
    <source>
        <dbReference type="Proteomes" id="UP000288805"/>
    </source>
</evidence>
<feature type="compositionally biased region" description="Polar residues" evidence="1">
    <location>
        <begin position="170"/>
        <end position="181"/>
    </location>
</feature>
<sequence length="243" mass="25542">MAQDSYKEGVTVLVTGSVTLKDNENFAPVDGINETAPTAALTPDPEANHVPDHLVVDPATPSFEEEEDLNNVAEVCDPSDNEEGSVIEEEAVVEPPSISSENEISTVVDSAPAAQEDAPKKSYASIVKVMKGSATSTPVFATSTVRAAPANIDQQLAGSAKSAPAPEAWTPTSDSAPESSNINEEGFSIYVRHLPLSATVPQLERSSKNLALLSKMASKSEVISRDSVSALLSLNLEFDAECT</sequence>
<name>A0A438I3C9_VITVI</name>
<feature type="region of interest" description="Disordered" evidence="1">
    <location>
        <begin position="23"/>
        <end position="56"/>
    </location>
</feature>
<proteinExistence type="predicted"/>
<gene>
    <name evidence="2" type="ORF">CK203_031706</name>
</gene>
<dbReference type="PANTHER" id="PTHR10693:SF75">
    <property type="entry name" value="NUCLEAR TRANSPORT FACTOR 2"/>
    <property type="match status" value="1"/>
</dbReference>
<comment type="caution">
    <text evidence="2">The sequence shown here is derived from an EMBL/GenBank/DDBJ whole genome shotgun (WGS) entry which is preliminary data.</text>
</comment>